<comment type="caution">
    <text evidence="2">The sequence shown here is derived from an EMBL/GenBank/DDBJ whole genome shotgun (WGS) entry which is preliminary data.</text>
</comment>
<sequence length="178" mass="18743">MAKFKMNYKNVFEIDTTGSQDPKDTTKATFVPLAAGISGVTPAANETDDNTAYYDGAGFTDTDVTGKRITLAFSGHRVIGDAAQDYVASKFLAIGESLKTLARWTDPDGNKIVSNVTITAIVPMGGNANAKQTFSFTLSFNGKPIMTDKNGKTVEFDEDETTSASGTITQGSGTGSQA</sequence>
<gene>
    <name evidence="2" type="ORF">WJL_0961</name>
</gene>
<protein>
    <submittedName>
        <fullName evidence="2">Phage capsid and scaffold</fullName>
    </submittedName>
</protein>
<proteinExistence type="predicted"/>
<reference evidence="2 3" key="1">
    <citation type="submission" date="2015-10" db="EMBL/GenBank/DDBJ databases">
        <title>Resequencing of Lactobacillus plantarum WJL strain genome.</title>
        <authorList>
            <person name="Martino M.E."/>
        </authorList>
    </citation>
    <scope>NUCLEOTIDE SEQUENCE [LARGE SCALE GENOMIC DNA]</scope>
    <source>
        <strain evidence="2 3">WJL</strain>
    </source>
</reference>
<evidence type="ECO:0000313" key="2">
    <source>
        <dbReference type="EMBL" id="KPN43888.1"/>
    </source>
</evidence>
<dbReference type="AlphaFoldDB" id="A0A837PDB9"/>
<evidence type="ECO:0000313" key="3">
    <source>
        <dbReference type="Proteomes" id="UP000050511"/>
    </source>
</evidence>
<dbReference type="NCBIfam" id="NF047353">
    <property type="entry name" value="tube_lmo2291"/>
    <property type="match status" value="1"/>
</dbReference>
<feature type="region of interest" description="Disordered" evidence="1">
    <location>
        <begin position="154"/>
        <end position="178"/>
    </location>
</feature>
<dbReference type="RefSeq" id="WP_022638360.1">
    <property type="nucleotide sequence ID" value="NZ_AUTE01000019.1"/>
</dbReference>
<name>A0A837PDB9_LACPN</name>
<dbReference type="Proteomes" id="UP000050511">
    <property type="component" value="Unassembled WGS sequence"/>
</dbReference>
<accession>A0A837PDB9</accession>
<feature type="compositionally biased region" description="Low complexity" evidence="1">
    <location>
        <begin position="162"/>
        <end position="178"/>
    </location>
</feature>
<dbReference type="EMBL" id="LKLZ01000003">
    <property type="protein sequence ID" value="KPN43888.1"/>
    <property type="molecule type" value="Genomic_DNA"/>
</dbReference>
<evidence type="ECO:0000256" key="1">
    <source>
        <dbReference type="SAM" id="MobiDB-lite"/>
    </source>
</evidence>
<organism evidence="2 3">
    <name type="scientific">Lactiplantibacillus plantarum WJL</name>
    <dbReference type="NCBI Taxonomy" id="1350466"/>
    <lineage>
        <taxon>Bacteria</taxon>
        <taxon>Bacillati</taxon>
        <taxon>Bacillota</taxon>
        <taxon>Bacilli</taxon>
        <taxon>Lactobacillales</taxon>
        <taxon>Lactobacillaceae</taxon>
        <taxon>Lactiplantibacillus</taxon>
    </lineage>
</organism>